<evidence type="ECO:0000256" key="3">
    <source>
        <dbReference type="ARBA" id="ARBA00022833"/>
    </source>
</evidence>
<feature type="domain" description="RING-type" evidence="6">
    <location>
        <begin position="16"/>
        <end position="56"/>
    </location>
</feature>
<dbReference type="Gene3D" id="3.30.40.10">
    <property type="entry name" value="Zinc/RING finger domain, C3HC4 (zinc finger)"/>
    <property type="match status" value="1"/>
</dbReference>
<evidence type="ECO:0000256" key="4">
    <source>
        <dbReference type="PROSITE-ProRule" id="PRU00175"/>
    </source>
</evidence>
<dbReference type="AlphaFoldDB" id="A0A0B7NGV3"/>
<evidence type="ECO:0000313" key="8">
    <source>
        <dbReference type="Proteomes" id="UP000054107"/>
    </source>
</evidence>
<evidence type="ECO:0000256" key="5">
    <source>
        <dbReference type="SAM" id="MobiDB-lite"/>
    </source>
</evidence>
<keyword evidence="1" id="KW-0479">Metal-binding</keyword>
<dbReference type="PANTHER" id="PTHR23327">
    <property type="entry name" value="RING FINGER PROTEIN 127"/>
    <property type="match status" value="1"/>
</dbReference>
<feature type="region of interest" description="Disordered" evidence="5">
    <location>
        <begin position="234"/>
        <end position="282"/>
    </location>
</feature>
<dbReference type="SMART" id="SM00184">
    <property type="entry name" value="RING"/>
    <property type="match status" value="1"/>
</dbReference>
<reference evidence="7 8" key="1">
    <citation type="submission" date="2014-09" db="EMBL/GenBank/DDBJ databases">
        <authorList>
            <person name="Ellenberger Sabrina"/>
        </authorList>
    </citation>
    <scope>NUCLEOTIDE SEQUENCE [LARGE SCALE GENOMIC DNA]</scope>
    <source>
        <strain evidence="7 8">CBS 412.66</strain>
    </source>
</reference>
<dbReference type="PANTHER" id="PTHR23327:SF42">
    <property type="entry name" value="LON PEPTIDASE N-TERMINAL DOMAIN AND RING FINGER PROTEIN C14F5.10C"/>
    <property type="match status" value="1"/>
</dbReference>
<keyword evidence="2 4" id="KW-0863">Zinc-finger</keyword>
<name>A0A0B7NGV3_9FUNG</name>
<dbReference type="InterPro" id="IPR013083">
    <property type="entry name" value="Znf_RING/FYVE/PHD"/>
</dbReference>
<gene>
    <name evidence="7" type="primary">PARPA_08954.1 scaffold 35302</name>
</gene>
<accession>A0A0B7NGV3</accession>
<dbReference type="Proteomes" id="UP000054107">
    <property type="component" value="Unassembled WGS sequence"/>
</dbReference>
<protein>
    <recommendedName>
        <fullName evidence="6">RING-type domain-containing protein</fullName>
    </recommendedName>
</protein>
<dbReference type="PROSITE" id="PS00518">
    <property type="entry name" value="ZF_RING_1"/>
    <property type="match status" value="1"/>
</dbReference>
<dbReference type="InterPro" id="IPR003111">
    <property type="entry name" value="Lon_prtase_N"/>
</dbReference>
<feature type="compositionally biased region" description="Low complexity" evidence="5">
    <location>
        <begin position="234"/>
        <end position="254"/>
    </location>
</feature>
<keyword evidence="3" id="KW-0862">Zinc</keyword>
<dbReference type="InterPro" id="IPR046336">
    <property type="entry name" value="Lon_prtase_N_sf"/>
</dbReference>
<evidence type="ECO:0000256" key="2">
    <source>
        <dbReference type="ARBA" id="ARBA00022771"/>
    </source>
</evidence>
<dbReference type="InterPro" id="IPR017907">
    <property type="entry name" value="Znf_RING_CS"/>
</dbReference>
<dbReference type="SUPFAM" id="SSF88697">
    <property type="entry name" value="PUA domain-like"/>
    <property type="match status" value="1"/>
</dbReference>
<evidence type="ECO:0000256" key="1">
    <source>
        <dbReference type="ARBA" id="ARBA00022723"/>
    </source>
</evidence>
<feature type="compositionally biased region" description="Polar residues" evidence="5">
    <location>
        <begin position="266"/>
        <end position="282"/>
    </location>
</feature>
<dbReference type="Pfam" id="PF13923">
    <property type="entry name" value="zf-C3HC4_2"/>
    <property type="match status" value="1"/>
</dbReference>
<dbReference type="OrthoDB" id="264917at2759"/>
<dbReference type="InterPro" id="IPR001841">
    <property type="entry name" value="Znf_RING"/>
</dbReference>
<dbReference type="GO" id="GO:0061630">
    <property type="term" value="F:ubiquitin protein ligase activity"/>
    <property type="evidence" value="ECO:0007669"/>
    <property type="project" value="TreeGrafter"/>
</dbReference>
<dbReference type="PROSITE" id="PS50089">
    <property type="entry name" value="ZF_RING_2"/>
    <property type="match status" value="1"/>
</dbReference>
<keyword evidence="8" id="KW-1185">Reference proteome</keyword>
<dbReference type="STRING" id="35722.A0A0B7NGV3"/>
<evidence type="ECO:0000313" key="7">
    <source>
        <dbReference type="EMBL" id="CEP14769.1"/>
    </source>
</evidence>
<evidence type="ECO:0000259" key="6">
    <source>
        <dbReference type="PROSITE" id="PS50089"/>
    </source>
</evidence>
<dbReference type="InterPro" id="IPR015947">
    <property type="entry name" value="PUA-like_sf"/>
</dbReference>
<dbReference type="Gene3D" id="2.30.130.40">
    <property type="entry name" value="LON domain-like"/>
    <property type="match status" value="1"/>
</dbReference>
<organism evidence="7 8">
    <name type="scientific">Parasitella parasitica</name>
    <dbReference type="NCBI Taxonomy" id="35722"/>
    <lineage>
        <taxon>Eukaryota</taxon>
        <taxon>Fungi</taxon>
        <taxon>Fungi incertae sedis</taxon>
        <taxon>Mucoromycota</taxon>
        <taxon>Mucoromycotina</taxon>
        <taxon>Mucoromycetes</taxon>
        <taxon>Mucorales</taxon>
        <taxon>Mucorineae</taxon>
        <taxon>Mucoraceae</taxon>
        <taxon>Parasitella</taxon>
    </lineage>
</organism>
<dbReference type="SUPFAM" id="SSF57850">
    <property type="entry name" value="RING/U-box"/>
    <property type="match status" value="1"/>
</dbReference>
<dbReference type="Pfam" id="PF02190">
    <property type="entry name" value="LON_substr_bdg"/>
    <property type="match status" value="1"/>
</dbReference>
<sequence>MNNLQDINIIKQFLDCSICLSPLSDPITTQCGHTFCKECLIRTMTDLKTRSCPFCRHELMRIGKVNQIVSGWIDYAYNNVDSDEFTVSAMNSKQHTPIIKVSLTVAFPSQHCLFHINVTNDKSLLLQEMTTRPHQKHYAICVFTKDSNPNEFYDYGIMMQVNHVEYSPDIRHSVVQAFGLFRLKISNLTIDQEGFYVGDITRFDDINHNNDSDFDLQVQTKRWTMPTLSSATTTSISMSRPISTSSSTVTRNNNKQVARPRPCSMRLSSSAPNHIPSFNNIPGSMNRRTWASTMHFGVIKPPSPPPQSPGTTTAQHYFKPPKKSSLKTLNTVPNINFLFNQEIHPRLVQYLSSTSNHAWIMQYDWHLQQSDQETIVWWIANVLPLDQQEKICLLGISTLRERLMAIYHWFDRLQPPQQQQ</sequence>
<dbReference type="EMBL" id="LN731702">
    <property type="protein sequence ID" value="CEP14769.1"/>
    <property type="molecule type" value="Genomic_DNA"/>
</dbReference>
<proteinExistence type="predicted"/>
<dbReference type="GO" id="GO:0008270">
    <property type="term" value="F:zinc ion binding"/>
    <property type="evidence" value="ECO:0007669"/>
    <property type="project" value="UniProtKB-KW"/>
</dbReference>